<dbReference type="GO" id="GO:0097367">
    <property type="term" value="F:carbohydrate derivative binding"/>
    <property type="evidence" value="ECO:0007669"/>
    <property type="project" value="InterPro"/>
</dbReference>
<comment type="similarity">
    <text evidence="1">Belongs to the SIS family. PHI subfamily.</text>
</comment>
<gene>
    <name evidence="3" type="ORF">TM49_19260</name>
</gene>
<proteinExistence type="inferred from homology"/>
<reference evidence="3 4" key="1">
    <citation type="journal article" date="2015" name="Genome Announc.">
        <title>Complete genome sequence of Martelella endophytica YC6887, which has antifungal activity associated with a halophyte.</title>
        <authorList>
            <person name="Khan A."/>
            <person name="Khan H."/>
            <person name="Chung E.J."/>
            <person name="Hossain M.T."/>
            <person name="Chung Y.R."/>
        </authorList>
    </citation>
    <scope>NUCLEOTIDE SEQUENCE [LARGE SCALE GENOMIC DNA]</scope>
    <source>
        <strain evidence="3">YC6887</strain>
    </source>
</reference>
<protein>
    <submittedName>
        <fullName evidence="3">Fe-S cluster assembly protein HesB</fullName>
    </submittedName>
</protein>
<dbReference type="KEGG" id="mey:TM49_19260"/>
<evidence type="ECO:0000259" key="2">
    <source>
        <dbReference type="PROSITE" id="PS51464"/>
    </source>
</evidence>
<dbReference type="GO" id="GO:1901135">
    <property type="term" value="P:carbohydrate derivative metabolic process"/>
    <property type="evidence" value="ECO:0007669"/>
    <property type="project" value="InterPro"/>
</dbReference>
<dbReference type="STRING" id="1486262.TM49_19260"/>
<dbReference type="PANTHER" id="PTHR43443">
    <property type="entry name" value="3-HEXULOSE-6-PHOSPHATE ISOMERASE"/>
    <property type="match status" value="1"/>
</dbReference>
<dbReference type="InterPro" id="IPR046348">
    <property type="entry name" value="SIS_dom_sf"/>
</dbReference>
<dbReference type="CDD" id="cd05005">
    <property type="entry name" value="SIS_PHI"/>
    <property type="match status" value="1"/>
</dbReference>
<evidence type="ECO:0000313" key="4">
    <source>
        <dbReference type="Proteomes" id="UP000032611"/>
    </source>
</evidence>
<evidence type="ECO:0000313" key="3">
    <source>
        <dbReference type="EMBL" id="AJY47320.1"/>
    </source>
</evidence>
<dbReference type="InterPro" id="IPR017552">
    <property type="entry name" value="PHI/rmpB"/>
</dbReference>
<evidence type="ECO:0000256" key="1">
    <source>
        <dbReference type="ARBA" id="ARBA00009235"/>
    </source>
</evidence>
<name>A0A0D5LTL2_MAREN</name>
<dbReference type="EMBL" id="CP010803">
    <property type="protein sequence ID" value="AJY47320.1"/>
    <property type="molecule type" value="Genomic_DNA"/>
</dbReference>
<dbReference type="InterPro" id="IPR001347">
    <property type="entry name" value="SIS_dom"/>
</dbReference>
<dbReference type="Pfam" id="PF01380">
    <property type="entry name" value="SIS"/>
    <property type="match status" value="1"/>
</dbReference>
<sequence length="183" mass="19542">MGNFYEQALDDLKAVFRGLDDAYVENAITVIKDANRISFYGCGREGLQIKGFCMRLFHLGLDVSMVGDMTTPHIGKGDLLVVTAGPGNLPTGMALIGAAKKAGASIMVVTAQPQSPIALEADHLLVIPAQTMANDQGGGVSVLPMGSLFEGAEYVLFEAMVLRLRDVLGETAETMRTRHTNLE</sequence>
<dbReference type="PROSITE" id="PS51464">
    <property type="entry name" value="SIS"/>
    <property type="match status" value="1"/>
</dbReference>
<dbReference type="RefSeq" id="WP_045683620.1">
    <property type="nucleotide sequence ID" value="NZ_CP010803.1"/>
</dbReference>
<dbReference type="HOGENOM" id="CLU_094236_0_0_5"/>
<dbReference type="SUPFAM" id="SSF53697">
    <property type="entry name" value="SIS domain"/>
    <property type="match status" value="1"/>
</dbReference>
<dbReference type="GO" id="GO:0016853">
    <property type="term" value="F:isomerase activity"/>
    <property type="evidence" value="ECO:0007669"/>
    <property type="project" value="InterPro"/>
</dbReference>
<feature type="domain" description="SIS" evidence="2">
    <location>
        <begin position="27"/>
        <end position="170"/>
    </location>
</feature>
<keyword evidence="4" id="KW-1185">Reference proteome</keyword>
<dbReference type="Gene3D" id="3.40.50.10490">
    <property type="entry name" value="Glucose-6-phosphate isomerase like protein, domain 1"/>
    <property type="match status" value="1"/>
</dbReference>
<accession>A0A0D5LTL2</accession>
<dbReference type="PATRIC" id="fig|1486262.3.peg.3986"/>
<dbReference type="AlphaFoldDB" id="A0A0D5LTL2"/>
<organism evidence="3 4">
    <name type="scientific">Martelella endophytica</name>
    <dbReference type="NCBI Taxonomy" id="1486262"/>
    <lineage>
        <taxon>Bacteria</taxon>
        <taxon>Pseudomonadati</taxon>
        <taxon>Pseudomonadota</taxon>
        <taxon>Alphaproteobacteria</taxon>
        <taxon>Hyphomicrobiales</taxon>
        <taxon>Aurantimonadaceae</taxon>
        <taxon>Martelella</taxon>
    </lineage>
</organism>
<dbReference type="Proteomes" id="UP000032611">
    <property type="component" value="Chromosome"/>
</dbReference>
<dbReference type="PANTHER" id="PTHR43443:SF1">
    <property type="entry name" value="3-HEXULOSE-6-PHOSPHATE ISOMERASE"/>
    <property type="match status" value="1"/>
</dbReference>
<dbReference type="OrthoDB" id="9797832at2"/>